<dbReference type="InParanoid" id="A0A194XDY5"/>
<evidence type="ECO:0000259" key="5">
    <source>
        <dbReference type="PROSITE" id="PS51387"/>
    </source>
</evidence>
<evidence type="ECO:0000256" key="4">
    <source>
        <dbReference type="ARBA" id="ARBA00023002"/>
    </source>
</evidence>
<dbReference type="AlphaFoldDB" id="A0A194XDY5"/>
<dbReference type="InterPro" id="IPR016167">
    <property type="entry name" value="FAD-bd_PCMH_sub1"/>
</dbReference>
<evidence type="ECO:0000256" key="1">
    <source>
        <dbReference type="ARBA" id="ARBA00005466"/>
    </source>
</evidence>
<dbReference type="InterPro" id="IPR016166">
    <property type="entry name" value="FAD-bd_PCMH"/>
</dbReference>
<keyword evidence="4" id="KW-0560">Oxidoreductase</keyword>
<dbReference type="GeneID" id="28818939"/>
<dbReference type="SUPFAM" id="SSF56176">
    <property type="entry name" value="FAD-binding/transporter-associated domain-like"/>
    <property type="match status" value="1"/>
</dbReference>
<comment type="similarity">
    <text evidence="1">Belongs to the oxygen-dependent FAD-linked oxidoreductase family.</text>
</comment>
<proteinExistence type="inferred from homology"/>
<dbReference type="Proteomes" id="UP000070700">
    <property type="component" value="Unassembled WGS sequence"/>
</dbReference>
<accession>A0A194XDY5</accession>
<dbReference type="PANTHER" id="PTHR42973">
    <property type="entry name" value="BINDING OXIDOREDUCTASE, PUTATIVE (AFU_ORTHOLOGUE AFUA_1G17690)-RELATED"/>
    <property type="match status" value="1"/>
</dbReference>
<dbReference type="Gene3D" id="3.30.465.10">
    <property type="match status" value="1"/>
</dbReference>
<evidence type="ECO:0000313" key="7">
    <source>
        <dbReference type="Proteomes" id="UP000070700"/>
    </source>
</evidence>
<dbReference type="InterPro" id="IPR050416">
    <property type="entry name" value="FAD-linked_Oxidoreductase"/>
</dbReference>
<dbReference type="Pfam" id="PF01565">
    <property type="entry name" value="FAD_binding_4"/>
    <property type="match status" value="1"/>
</dbReference>
<dbReference type="KEGG" id="psco:LY89DRAFT_583485"/>
<dbReference type="Gene3D" id="3.30.43.10">
    <property type="entry name" value="Uridine Diphospho-n-acetylenolpyruvylglucosamine Reductase, domain 2"/>
    <property type="match status" value="1"/>
</dbReference>
<keyword evidence="7" id="KW-1185">Reference proteome</keyword>
<evidence type="ECO:0000313" key="6">
    <source>
        <dbReference type="EMBL" id="KUJ18388.1"/>
    </source>
</evidence>
<feature type="domain" description="FAD-binding PCMH-type" evidence="5">
    <location>
        <begin position="43"/>
        <end position="209"/>
    </location>
</feature>
<dbReference type="STRING" id="149040.A0A194XDY5"/>
<dbReference type="Gene3D" id="3.40.462.20">
    <property type="match status" value="1"/>
</dbReference>
<gene>
    <name evidence="6" type="ORF">LY89DRAFT_583485</name>
</gene>
<dbReference type="EMBL" id="KQ947413">
    <property type="protein sequence ID" value="KUJ18388.1"/>
    <property type="molecule type" value="Genomic_DNA"/>
</dbReference>
<dbReference type="PANTHER" id="PTHR42973:SF7">
    <property type="entry name" value="FAD-BINDING PCMH-TYPE DOMAIN-CONTAINING PROTEIN"/>
    <property type="match status" value="1"/>
</dbReference>
<sequence length="468" mass="50199">MGSVGSQKLSELEVFLNKHPHITYATPSSPNYASLREIFSLDCKSNPPIIVRPQKAEDVGLLVQYAKSQGIKFAVRTGGHSLFGLSTIDGAMTIDMRDITYVHIEQGKKLAKVGGGTLQGDLATALHKEGLATPTGSVPSVGYVGWAAYGGYGPLSAQFGLGADQIVAAKIVDPSGKIVEADDKLLRGIRGAGGIFGIIVEITVKVYPLNKILAGNLIFASQDISEAFKKFNGGYRELSTQGLPSQLVIQQMVVNSPYGRAFGLAFTWGSDDIDTGRMWLSKIEGLGTVVMNTVAETTIPEMLAATQAVIPLKAYCSSRSLNVRKITEVADAIASCLEKMPSDLAAMFTIHELRGPSAKPTKDSVFGTRDPHFMLEILGGALKEESREASAAWAQSTWETIGKTDRGGQNILPGTYISVEPPGESPGQIPLSKIYGSHESDVVALKREYDSENVFDLAMPRLVDYIRS</sequence>
<organism evidence="6 7">
    <name type="scientific">Mollisia scopiformis</name>
    <name type="common">Conifer needle endophyte fungus</name>
    <name type="synonym">Phialocephala scopiformis</name>
    <dbReference type="NCBI Taxonomy" id="149040"/>
    <lineage>
        <taxon>Eukaryota</taxon>
        <taxon>Fungi</taxon>
        <taxon>Dikarya</taxon>
        <taxon>Ascomycota</taxon>
        <taxon>Pezizomycotina</taxon>
        <taxon>Leotiomycetes</taxon>
        <taxon>Helotiales</taxon>
        <taxon>Mollisiaceae</taxon>
        <taxon>Mollisia</taxon>
    </lineage>
</organism>
<protein>
    <submittedName>
        <fullName evidence="6">D-lactate dehydrogenase</fullName>
    </submittedName>
</protein>
<dbReference type="OrthoDB" id="415825at2759"/>
<dbReference type="InterPro" id="IPR036318">
    <property type="entry name" value="FAD-bd_PCMH-like_sf"/>
</dbReference>
<keyword evidence="2" id="KW-0285">Flavoprotein</keyword>
<dbReference type="PROSITE" id="PS51387">
    <property type="entry name" value="FAD_PCMH"/>
    <property type="match status" value="1"/>
</dbReference>
<reference evidence="6 7" key="1">
    <citation type="submission" date="2015-10" db="EMBL/GenBank/DDBJ databases">
        <title>Full genome of DAOMC 229536 Phialocephala scopiformis, a fungal endophyte of spruce producing the potent anti-insectan compound rugulosin.</title>
        <authorList>
            <consortium name="DOE Joint Genome Institute"/>
            <person name="Walker A.K."/>
            <person name="Frasz S.L."/>
            <person name="Seifert K.A."/>
            <person name="Miller J.D."/>
            <person name="Mondo S.J."/>
            <person name="Labutti K."/>
            <person name="Lipzen A."/>
            <person name="Dockter R."/>
            <person name="Kennedy M."/>
            <person name="Grigoriev I.V."/>
            <person name="Spatafora J.W."/>
        </authorList>
    </citation>
    <scope>NUCLEOTIDE SEQUENCE [LARGE SCALE GENOMIC DNA]</scope>
    <source>
        <strain evidence="6 7">CBS 120377</strain>
    </source>
</reference>
<evidence type="ECO:0000256" key="2">
    <source>
        <dbReference type="ARBA" id="ARBA00022630"/>
    </source>
</evidence>
<dbReference type="InterPro" id="IPR016169">
    <property type="entry name" value="FAD-bd_PCMH_sub2"/>
</dbReference>
<keyword evidence="3" id="KW-0274">FAD</keyword>
<name>A0A194XDY5_MOLSC</name>
<dbReference type="RefSeq" id="XP_018072743.1">
    <property type="nucleotide sequence ID" value="XM_018209213.1"/>
</dbReference>
<dbReference type="InterPro" id="IPR006094">
    <property type="entry name" value="Oxid_FAD_bind_N"/>
</dbReference>
<dbReference type="GO" id="GO:0071949">
    <property type="term" value="F:FAD binding"/>
    <property type="evidence" value="ECO:0007669"/>
    <property type="project" value="InterPro"/>
</dbReference>
<dbReference type="GO" id="GO:0016491">
    <property type="term" value="F:oxidoreductase activity"/>
    <property type="evidence" value="ECO:0007669"/>
    <property type="project" value="UniProtKB-KW"/>
</dbReference>
<evidence type="ECO:0000256" key="3">
    <source>
        <dbReference type="ARBA" id="ARBA00022827"/>
    </source>
</evidence>